<dbReference type="InterPro" id="IPR004307">
    <property type="entry name" value="TspO_MBR"/>
</dbReference>
<dbReference type="GO" id="GO:0033013">
    <property type="term" value="P:tetrapyrrole metabolic process"/>
    <property type="evidence" value="ECO:0007669"/>
    <property type="project" value="UniProtKB-ARBA"/>
</dbReference>
<evidence type="ECO:0000256" key="6">
    <source>
        <dbReference type="SAM" id="Phobius"/>
    </source>
</evidence>
<gene>
    <name evidence="7" type="ORF">XINFAN_03545</name>
</gene>
<dbReference type="Pfam" id="PF03073">
    <property type="entry name" value="TspO_MBR"/>
    <property type="match status" value="1"/>
</dbReference>
<keyword evidence="3 6" id="KW-0812">Transmembrane</keyword>
<reference evidence="7 8" key="1">
    <citation type="submission" date="2018-11" db="EMBL/GenBank/DDBJ databases">
        <authorList>
            <person name="Criscuolo A."/>
        </authorList>
    </citation>
    <scope>NUCLEOTIDE SEQUENCE [LARGE SCALE GENOMIC DNA]</scope>
    <source>
        <strain evidence="7">ACIP111625</strain>
    </source>
</reference>
<dbReference type="PIRSF" id="PIRSF005859">
    <property type="entry name" value="PBR"/>
    <property type="match status" value="1"/>
</dbReference>
<dbReference type="AlphaFoldDB" id="A0A3P5XE47"/>
<dbReference type="InterPro" id="IPR038330">
    <property type="entry name" value="TspO/MBR-related_sf"/>
</dbReference>
<comment type="subcellular location">
    <subcellularLocation>
        <location evidence="1">Membrane</location>
        <topology evidence="1">Multi-pass membrane protein</topology>
    </subcellularLocation>
</comment>
<protein>
    <submittedName>
        <fullName evidence="7">TspO/MBR family protein</fullName>
    </submittedName>
</protein>
<feature type="transmembrane region" description="Helical" evidence="6">
    <location>
        <begin position="46"/>
        <end position="66"/>
    </location>
</feature>
<evidence type="ECO:0000313" key="8">
    <source>
        <dbReference type="Proteomes" id="UP000277498"/>
    </source>
</evidence>
<keyword evidence="4 6" id="KW-1133">Transmembrane helix</keyword>
<feature type="transmembrane region" description="Helical" evidence="6">
    <location>
        <begin position="128"/>
        <end position="148"/>
    </location>
</feature>
<evidence type="ECO:0000256" key="1">
    <source>
        <dbReference type="ARBA" id="ARBA00004141"/>
    </source>
</evidence>
<organism evidence="7 8">
    <name type="scientific">Pseudogemmobacter humi</name>
    <dbReference type="NCBI Taxonomy" id="2483812"/>
    <lineage>
        <taxon>Bacteria</taxon>
        <taxon>Pseudomonadati</taxon>
        <taxon>Pseudomonadota</taxon>
        <taxon>Alphaproteobacteria</taxon>
        <taxon>Rhodobacterales</taxon>
        <taxon>Paracoccaceae</taxon>
        <taxon>Pseudogemmobacter</taxon>
    </lineage>
</organism>
<dbReference type="FunFam" id="1.20.1260.100:FF:000001">
    <property type="entry name" value="translocator protein 2"/>
    <property type="match status" value="1"/>
</dbReference>
<feature type="transmembrane region" description="Helical" evidence="6">
    <location>
        <begin position="6"/>
        <end position="26"/>
    </location>
</feature>
<evidence type="ECO:0000256" key="2">
    <source>
        <dbReference type="ARBA" id="ARBA00007524"/>
    </source>
</evidence>
<dbReference type="GO" id="GO:0016020">
    <property type="term" value="C:membrane"/>
    <property type="evidence" value="ECO:0007669"/>
    <property type="project" value="UniProtKB-SubCell"/>
</dbReference>
<evidence type="ECO:0000256" key="5">
    <source>
        <dbReference type="ARBA" id="ARBA00023136"/>
    </source>
</evidence>
<accession>A0A3P5XE47</accession>
<dbReference type="Proteomes" id="UP000277498">
    <property type="component" value="Unassembled WGS sequence"/>
</dbReference>
<feature type="transmembrane region" description="Helical" evidence="6">
    <location>
        <begin position="86"/>
        <end position="116"/>
    </location>
</feature>
<evidence type="ECO:0000313" key="7">
    <source>
        <dbReference type="EMBL" id="VDC32997.1"/>
    </source>
</evidence>
<dbReference type="RefSeq" id="WP_124088242.1">
    <property type="nucleotide sequence ID" value="NZ_UXAW01000100.1"/>
</dbReference>
<proteinExistence type="inferred from homology"/>
<dbReference type="PANTHER" id="PTHR10057:SF0">
    <property type="entry name" value="TRANSLOCATOR PROTEIN"/>
    <property type="match status" value="1"/>
</dbReference>
<comment type="similarity">
    <text evidence="2">Belongs to the TspO/BZRP family.</text>
</comment>
<dbReference type="OrthoDB" id="9795496at2"/>
<dbReference type="Gene3D" id="1.20.1260.100">
    <property type="entry name" value="TspO/MBR protein"/>
    <property type="match status" value="1"/>
</dbReference>
<evidence type="ECO:0000256" key="3">
    <source>
        <dbReference type="ARBA" id="ARBA00022692"/>
    </source>
</evidence>
<name>A0A3P5XE47_9RHOB</name>
<evidence type="ECO:0000256" key="4">
    <source>
        <dbReference type="ARBA" id="ARBA00022989"/>
    </source>
</evidence>
<dbReference type="CDD" id="cd15904">
    <property type="entry name" value="TSPO_MBR"/>
    <property type="match status" value="1"/>
</dbReference>
<sequence length="151" mass="16509">MRNPMVQMALFAAGVLIPGLLIGWLFQPGLWYEQLEKPAFNPPAQVFGPAWAALCVLIGITGWRVWNRAGDPGLRALWSAQLALNFAWSPVFFGLGAIGAALAVVSLLLVTIVLFILRARLREPVSALLFLPYLLWVSFAAILNAAVLRLN</sequence>
<dbReference type="EMBL" id="UXAW01000100">
    <property type="protein sequence ID" value="VDC32997.1"/>
    <property type="molecule type" value="Genomic_DNA"/>
</dbReference>
<keyword evidence="5 6" id="KW-0472">Membrane</keyword>
<keyword evidence="8" id="KW-1185">Reference proteome</keyword>
<dbReference type="PANTHER" id="PTHR10057">
    <property type="entry name" value="PERIPHERAL-TYPE BENZODIAZEPINE RECEPTOR"/>
    <property type="match status" value="1"/>
</dbReference>